<dbReference type="Gene3D" id="3.30.70.100">
    <property type="match status" value="1"/>
</dbReference>
<keyword evidence="5 7" id="KW-1133">Transmembrane helix</keyword>
<comment type="subcellular location">
    <subcellularLocation>
        <location evidence="1">Cell membrane</location>
        <topology evidence="1">Multi-pass membrane protein</topology>
    </subcellularLocation>
</comment>
<accession>A0A2T4UA95</accession>
<comment type="caution">
    <text evidence="11">The sequence shown here is derived from an EMBL/GenBank/DDBJ whole genome shotgun (WGS) entry which is preliminary data.</text>
</comment>
<dbReference type="SUPFAM" id="SSF82689">
    <property type="entry name" value="Mechanosensitive channel protein MscS (YggB), C-terminal domain"/>
    <property type="match status" value="1"/>
</dbReference>
<evidence type="ECO:0000313" key="11">
    <source>
        <dbReference type="EMBL" id="PTL40328.1"/>
    </source>
</evidence>
<organism evidence="11 12">
    <name type="scientific">Alkalicoccus saliphilus</name>
    <dbReference type="NCBI Taxonomy" id="200989"/>
    <lineage>
        <taxon>Bacteria</taxon>
        <taxon>Bacillati</taxon>
        <taxon>Bacillota</taxon>
        <taxon>Bacilli</taxon>
        <taxon>Bacillales</taxon>
        <taxon>Bacillaceae</taxon>
        <taxon>Alkalicoccus</taxon>
    </lineage>
</organism>
<dbReference type="Pfam" id="PF21082">
    <property type="entry name" value="MS_channel_3rd"/>
    <property type="match status" value="1"/>
</dbReference>
<evidence type="ECO:0000256" key="1">
    <source>
        <dbReference type="ARBA" id="ARBA00004651"/>
    </source>
</evidence>
<evidence type="ECO:0000256" key="4">
    <source>
        <dbReference type="ARBA" id="ARBA00022692"/>
    </source>
</evidence>
<dbReference type="EMBL" id="PZJJ01000002">
    <property type="protein sequence ID" value="PTL40328.1"/>
    <property type="molecule type" value="Genomic_DNA"/>
</dbReference>
<feature type="transmembrane region" description="Helical" evidence="7">
    <location>
        <begin position="65"/>
        <end position="83"/>
    </location>
</feature>
<dbReference type="SUPFAM" id="SSF50182">
    <property type="entry name" value="Sm-like ribonucleoproteins"/>
    <property type="match status" value="1"/>
</dbReference>
<evidence type="ECO:0000259" key="10">
    <source>
        <dbReference type="Pfam" id="PF21088"/>
    </source>
</evidence>
<dbReference type="Pfam" id="PF21088">
    <property type="entry name" value="MS_channel_1st"/>
    <property type="match status" value="1"/>
</dbReference>
<evidence type="ECO:0000256" key="7">
    <source>
        <dbReference type="SAM" id="Phobius"/>
    </source>
</evidence>
<dbReference type="PANTHER" id="PTHR43634:SF2">
    <property type="entry name" value="LOW CONDUCTANCE MECHANOSENSITIVE CHANNEL YNAI"/>
    <property type="match status" value="1"/>
</dbReference>
<feature type="domain" description="Mechanosensitive ion channel transmembrane helices 2/3" evidence="10">
    <location>
        <begin position="139"/>
        <end position="180"/>
    </location>
</feature>
<sequence length="370" mass="42532">MPDIIEEVQRVFSWQQLAVAVGIFLLFLLFRKLFTNYVFKSIIMLSRKIHVETLTNVLLAFEKPLRSFFVFVGLYASIVYFPFDNDFQEFFTRVFRTLIIVHAAWGLYNLTSSNSLVFNQLGKRLKIEFDDILLPFLSKLLRFAIIVMALSIIASEWNYNVSGFVAGLGLGGLAFALAAQDSIGNFFGGVIIITEKPFKMGDWIKTPSVEGFVEDITFRSTKIRTFADSLVTVPNSTLANEPIENMTKMEKREVTFNLNLVYATPASKVRKCIERIESFLYENEDIDDELIIVRFNTFNESSLDLFLYFFTKPTGWVPYLKIKEEVNLKILEILDEEEVEIAFPSRSLYLPEQSKSEENSKELVSTKKSD</sequence>
<evidence type="ECO:0000256" key="5">
    <source>
        <dbReference type="ARBA" id="ARBA00022989"/>
    </source>
</evidence>
<dbReference type="Gene3D" id="2.30.30.60">
    <property type="match status" value="1"/>
</dbReference>
<keyword evidence="6 7" id="KW-0472">Membrane</keyword>
<dbReference type="InterPro" id="IPR023408">
    <property type="entry name" value="MscS_beta-dom_sf"/>
</dbReference>
<dbReference type="PANTHER" id="PTHR43634">
    <property type="entry name" value="OW CONDUCTANCE MECHANOSENSITIVE CHANNEL"/>
    <property type="match status" value="1"/>
</dbReference>
<dbReference type="InterPro" id="IPR045042">
    <property type="entry name" value="YnaI-like"/>
</dbReference>
<dbReference type="InterPro" id="IPR011014">
    <property type="entry name" value="MscS_channel_TM-2"/>
</dbReference>
<feature type="domain" description="Mechanosensitive ion channel MscS" evidence="8">
    <location>
        <begin position="181"/>
        <end position="248"/>
    </location>
</feature>
<keyword evidence="3" id="KW-1003">Cell membrane</keyword>
<evidence type="ECO:0000259" key="9">
    <source>
        <dbReference type="Pfam" id="PF21082"/>
    </source>
</evidence>
<dbReference type="InterPro" id="IPR010920">
    <property type="entry name" value="LSM_dom_sf"/>
</dbReference>
<dbReference type="SUPFAM" id="SSF82861">
    <property type="entry name" value="Mechanosensitive channel protein MscS (YggB), transmembrane region"/>
    <property type="match status" value="1"/>
</dbReference>
<feature type="transmembrane region" description="Helical" evidence="7">
    <location>
        <begin position="95"/>
        <end position="111"/>
    </location>
</feature>
<dbReference type="Pfam" id="PF00924">
    <property type="entry name" value="MS_channel_2nd"/>
    <property type="match status" value="1"/>
</dbReference>
<keyword evidence="12" id="KW-1185">Reference proteome</keyword>
<dbReference type="OrthoDB" id="9809206at2"/>
<name>A0A2T4UA95_9BACI</name>
<evidence type="ECO:0000256" key="2">
    <source>
        <dbReference type="ARBA" id="ARBA00008017"/>
    </source>
</evidence>
<evidence type="ECO:0000259" key="8">
    <source>
        <dbReference type="Pfam" id="PF00924"/>
    </source>
</evidence>
<proteinExistence type="inferred from homology"/>
<dbReference type="Gene3D" id="1.10.287.1260">
    <property type="match status" value="1"/>
</dbReference>
<feature type="domain" description="Mechanosensitive ion channel MscS C-terminal" evidence="9">
    <location>
        <begin position="254"/>
        <end position="341"/>
    </location>
</feature>
<dbReference type="Proteomes" id="UP000240509">
    <property type="component" value="Unassembled WGS sequence"/>
</dbReference>
<evidence type="ECO:0000256" key="6">
    <source>
        <dbReference type="ARBA" id="ARBA00023136"/>
    </source>
</evidence>
<dbReference type="GO" id="GO:0005886">
    <property type="term" value="C:plasma membrane"/>
    <property type="evidence" value="ECO:0007669"/>
    <property type="project" value="UniProtKB-SubCell"/>
</dbReference>
<feature type="transmembrane region" description="Helical" evidence="7">
    <location>
        <begin position="12"/>
        <end position="30"/>
    </location>
</feature>
<dbReference type="AlphaFoldDB" id="A0A2T4UA95"/>
<comment type="similarity">
    <text evidence="2">Belongs to the MscS (TC 1.A.23) family.</text>
</comment>
<keyword evidence="4 7" id="KW-0812">Transmembrane</keyword>
<dbReference type="InterPro" id="IPR049142">
    <property type="entry name" value="MS_channel_1st"/>
</dbReference>
<feature type="transmembrane region" description="Helical" evidence="7">
    <location>
        <begin position="159"/>
        <end position="179"/>
    </location>
</feature>
<dbReference type="InterPro" id="IPR006685">
    <property type="entry name" value="MscS_channel_2nd"/>
</dbReference>
<gene>
    <name evidence="11" type="ORF">C6Y45_02465</name>
</gene>
<dbReference type="GO" id="GO:0055085">
    <property type="term" value="P:transmembrane transport"/>
    <property type="evidence" value="ECO:0007669"/>
    <property type="project" value="InterPro"/>
</dbReference>
<evidence type="ECO:0000313" key="12">
    <source>
        <dbReference type="Proteomes" id="UP000240509"/>
    </source>
</evidence>
<dbReference type="InterPro" id="IPR011066">
    <property type="entry name" value="MscS_channel_C_sf"/>
</dbReference>
<dbReference type="InterPro" id="IPR049278">
    <property type="entry name" value="MS_channel_C"/>
</dbReference>
<reference evidence="11 12" key="1">
    <citation type="submission" date="2018-03" db="EMBL/GenBank/DDBJ databases">
        <title>Alkalicoccus saliphilus sp. nov., isolated from a mineral pool.</title>
        <authorList>
            <person name="Zhao B."/>
        </authorList>
    </citation>
    <scope>NUCLEOTIDE SEQUENCE [LARGE SCALE GENOMIC DNA]</scope>
    <source>
        <strain evidence="11 12">6AG</strain>
    </source>
</reference>
<protein>
    <submittedName>
        <fullName evidence="11">Mechanosensitive ion channel protein</fullName>
    </submittedName>
</protein>
<feature type="transmembrane region" description="Helical" evidence="7">
    <location>
        <begin position="132"/>
        <end position="153"/>
    </location>
</feature>
<evidence type="ECO:0000256" key="3">
    <source>
        <dbReference type="ARBA" id="ARBA00022475"/>
    </source>
</evidence>